<keyword evidence="1" id="KW-1185">Reference proteome</keyword>
<reference evidence="2" key="1">
    <citation type="submission" date="2016-11" db="UniProtKB">
        <authorList>
            <consortium name="WormBaseParasite"/>
        </authorList>
    </citation>
    <scope>IDENTIFICATION</scope>
</reference>
<organism evidence="1 2">
    <name type="scientific">Heterorhabditis bacteriophora</name>
    <name type="common">Entomopathogenic nematode worm</name>
    <dbReference type="NCBI Taxonomy" id="37862"/>
    <lineage>
        <taxon>Eukaryota</taxon>
        <taxon>Metazoa</taxon>
        <taxon>Ecdysozoa</taxon>
        <taxon>Nematoda</taxon>
        <taxon>Chromadorea</taxon>
        <taxon>Rhabditida</taxon>
        <taxon>Rhabditina</taxon>
        <taxon>Rhabditomorpha</taxon>
        <taxon>Strongyloidea</taxon>
        <taxon>Heterorhabditidae</taxon>
        <taxon>Heterorhabditis</taxon>
    </lineage>
</organism>
<proteinExistence type="predicted"/>
<evidence type="ECO:0000313" key="1">
    <source>
        <dbReference type="Proteomes" id="UP000095283"/>
    </source>
</evidence>
<name>A0A1I7W8Q7_HETBA</name>
<protein>
    <submittedName>
        <fullName evidence="2">Uncharacterized protein</fullName>
    </submittedName>
</protein>
<evidence type="ECO:0000313" key="2">
    <source>
        <dbReference type="WBParaSite" id="Hba_01024"/>
    </source>
</evidence>
<sequence>MKFINIHDSLKLQRSWFRCR</sequence>
<dbReference type="WBParaSite" id="Hba_01024">
    <property type="protein sequence ID" value="Hba_01024"/>
    <property type="gene ID" value="Hba_01024"/>
</dbReference>
<dbReference type="AlphaFoldDB" id="A0A1I7W8Q7"/>
<accession>A0A1I7W8Q7</accession>
<dbReference type="Proteomes" id="UP000095283">
    <property type="component" value="Unplaced"/>
</dbReference>